<dbReference type="EMBL" id="JADFTS010000003">
    <property type="protein sequence ID" value="KAF9616242.1"/>
    <property type="molecule type" value="Genomic_DNA"/>
</dbReference>
<dbReference type="Proteomes" id="UP000631114">
    <property type="component" value="Unassembled WGS sequence"/>
</dbReference>
<dbReference type="OrthoDB" id="2422440at2759"/>
<dbReference type="AlphaFoldDB" id="A0A835IGY4"/>
<sequence>MSDENTTLSSINPNEWPNEIEEVSMITSFTLGILENSTYESVENDNDLHYHTSYINEERQSPLPANEYTSEFMRIEEDLLVSQDVSNDELHDQSSGMEYPDFSDSFVTDVVERHLYANRLRVEEKALVTDLMKARMRPKNTLKNLKERFPDNTSTVQTLYNFRKKNKVNFIHLLQLISQEGYIHHVRRVDNTDEVRDLCWAHPDSISLSKCFPYVFIMDATYKTNMHDYPTHKNFSAFYCLMQRETTDGFSWALEKFKLMLDGLTPLVMLTDADAALMKALEVVFPQVTKLLCQFNINMNVTHRVRKELPNVESCQKVSSLWDRLTTNRAKSAHASLKRSLNGRKNHTFLDMWELIHPNVAAQVIEIRASFEQSLNNIRHAHRIALFSEIRGFVSRKVMNLFLEERERCENVGSCAKKCGCVLRRTHGLPCAHSLNGLFKRGEKLAMNLIHPFWKKLSTTPNPIDRGDLDYQDEFALFVDHYQNSSADQKKKIVTKIEGNKLSAKYLVDPSSNKSEPKGKTVASVQHAPEKRKISSMQKAPKESPKKASQNVVSPKKVVALKKAPKNHVALISTKEKYLPLVHETFHQYVENFENVSGDGNCGFRAIVVGMGFDKETGWIQVRQDLVEEIDTWRHDLYNKMWHDDGASKLRTIIDWYKSPCYSSKYMLMPETGYLIASAARRTKPRHKGAAKRPHGRQATAVAHFLLENGRTFARMPRQLGAASRTKPRHKGVAKRPHGRQTTVVAHFLLEND</sequence>
<accession>A0A835IGY4</accession>
<dbReference type="Pfam" id="PF10551">
    <property type="entry name" value="MULE"/>
    <property type="match status" value="1"/>
</dbReference>
<evidence type="ECO:0000313" key="3">
    <source>
        <dbReference type="EMBL" id="KAF9616242.1"/>
    </source>
</evidence>
<evidence type="ECO:0000313" key="4">
    <source>
        <dbReference type="Proteomes" id="UP000631114"/>
    </source>
</evidence>
<organism evidence="3 4">
    <name type="scientific">Coptis chinensis</name>
    <dbReference type="NCBI Taxonomy" id="261450"/>
    <lineage>
        <taxon>Eukaryota</taxon>
        <taxon>Viridiplantae</taxon>
        <taxon>Streptophyta</taxon>
        <taxon>Embryophyta</taxon>
        <taxon>Tracheophyta</taxon>
        <taxon>Spermatophyta</taxon>
        <taxon>Magnoliopsida</taxon>
        <taxon>Ranunculales</taxon>
        <taxon>Ranunculaceae</taxon>
        <taxon>Coptidoideae</taxon>
        <taxon>Coptis</taxon>
    </lineage>
</organism>
<evidence type="ECO:0000256" key="1">
    <source>
        <dbReference type="SAM" id="MobiDB-lite"/>
    </source>
</evidence>
<dbReference type="PANTHER" id="PTHR31569">
    <property type="entry name" value="SWIM-TYPE DOMAIN-CONTAINING PROTEIN"/>
    <property type="match status" value="1"/>
</dbReference>
<evidence type="ECO:0000259" key="2">
    <source>
        <dbReference type="Pfam" id="PF10551"/>
    </source>
</evidence>
<dbReference type="InterPro" id="IPR018289">
    <property type="entry name" value="MULE_transposase_dom"/>
</dbReference>
<feature type="region of interest" description="Disordered" evidence="1">
    <location>
        <begin position="508"/>
        <end position="554"/>
    </location>
</feature>
<proteinExistence type="predicted"/>
<dbReference type="CDD" id="cd22744">
    <property type="entry name" value="OTU"/>
    <property type="match status" value="1"/>
</dbReference>
<gene>
    <name evidence="3" type="ORF">IFM89_029018</name>
</gene>
<keyword evidence="4" id="KW-1185">Reference proteome</keyword>
<feature type="compositionally biased region" description="Basic residues" evidence="1">
    <location>
        <begin position="726"/>
        <end position="739"/>
    </location>
</feature>
<name>A0A835IGY4_9MAGN</name>
<comment type="caution">
    <text evidence="3">The sequence shown here is derived from an EMBL/GenBank/DDBJ whole genome shotgun (WGS) entry which is preliminary data.</text>
</comment>
<dbReference type="PANTHER" id="PTHR31569:SF4">
    <property type="entry name" value="SWIM-TYPE DOMAIN-CONTAINING PROTEIN"/>
    <property type="match status" value="1"/>
</dbReference>
<protein>
    <recommendedName>
        <fullName evidence="2">MULE transposase domain-containing protein</fullName>
    </recommendedName>
</protein>
<feature type="domain" description="MULE transposase" evidence="2">
    <location>
        <begin position="216"/>
        <end position="300"/>
    </location>
</feature>
<feature type="region of interest" description="Disordered" evidence="1">
    <location>
        <begin position="720"/>
        <end position="741"/>
    </location>
</feature>
<dbReference type="InterPro" id="IPR052579">
    <property type="entry name" value="Zinc_finger_SWIM"/>
</dbReference>
<reference evidence="3 4" key="1">
    <citation type="submission" date="2020-10" db="EMBL/GenBank/DDBJ databases">
        <title>The Coptis chinensis genome and diversification of protoberbering-type alkaloids.</title>
        <authorList>
            <person name="Wang B."/>
            <person name="Shu S."/>
            <person name="Song C."/>
            <person name="Liu Y."/>
        </authorList>
    </citation>
    <scope>NUCLEOTIDE SEQUENCE [LARGE SCALE GENOMIC DNA]</scope>
    <source>
        <strain evidence="3">HL-2020</strain>
        <tissue evidence="3">Leaf</tissue>
    </source>
</reference>